<proteinExistence type="predicted"/>
<evidence type="ECO:0000256" key="1">
    <source>
        <dbReference type="SAM" id="MobiDB-lite"/>
    </source>
</evidence>
<reference evidence="2" key="1">
    <citation type="journal article" date="2022" name="Int. J. Syst. Evol. Microbiol.">
        <title>Pseudomonas aegrilactucae sp. nov. and Pseudomonas morbosilactucae sp. nov., pathogens causing bacterial rot of lettuce in Japan.</title>
        <authorList>
            <person name="Sawada H."/>
            <person name="Fujikawa T."/>
            <person name="Satou M."/>
        </authorList>
    </citation>
    <scope>NUCLEOTIDE SEQUENCE</scope>
    <source>
        <strain evidence="2">0166_1</strain>
    </source>
</reference>
<organism evidence="2 3">
    <name type="scientific">Capillimicrobium parvum</name>
    <dbReference type="NCBI Taxonomy" id="2884022"/>
    <lineage>
        <taxon>Bacteria</taxon>
        <taxon>Bacillati</taxon>
        <taxon>Actinomycetota</taxon>
        <taxon>Thermoleophilia</taxon>
        <taxon>Solirubrobacterales</taxon>
        <taxon>Capillimicrobiaceae</taxon>
        <taxon>Capillimicrobium</taxon>
    </lineage>
</organism>
<keyword evidence="3" id="KW-1185">Reference proteome</keyword>
<feature type="region of interest" description="Disordered" evidence="1">
    <location>
        <begin position="188"/>
        <end position="207"/>
    </location>
</feature>
<gene>
    <name evidence="2" type="ORF">DSM104329_05378</name>
</gene>
<dbReference type="RefSeq" id="WP_259312958.1">
    <property type="nucleotide sequence ID" value="NZ_CP087164.1"/>
</dbReference>
<name>A0A9E6Y546_9ACTN</name>
<accession>A0A9E6Y546</accession>
<dbReference type="Proteomes" id="UP001162834">
    <property type="component" value="Chromosome"/>
</dbReference>
<dbReference type="KEGG" id="sbae:DSM104329_05378"/>
<protein>
    <submittedName>
        <fullName evidence="2">Uncharacterized protein</fullName>
    </submittedName>
</protein>
<evidence type="ECO:0000313" key="2">
    <source>
        <dbReference type="EMBL" id="UGS38946.1"/>
    </source>
</evidence>
<dbReference type="EMBL" id="CP087164">
    <property type="protein sequence ID" value="UGS38946.1"/>
    <property type="molecule type" value="Genomic_DNA"/>
</dbReference>
<evidence type="ECO:0000313" key="3">
    <source>
        <dbReference type="Proteomes" id="UP001162834"/>
    </source>
</evidence>
<sequence length="207" mass="22089">MAYADLFWIPLGAGGHSVAFNGRVFEYLAAAAHHRRRRDLYHAALVAEFGGERYAIELAPSPDAGEASRGVVGTGPVGSRALERLRVFRYEVRCWRGGAIPDIGYAVGGPVRLTTDPDVARRLVVLAAQAPRPVWGRDEMHAGEMWNSNSMIAWVIAAAGLPAEDLQPPGGGRAPGWNAGVVVAHRRVPAPRPRQVGGSSLRSSASP</sequence>
<dbReference type="AlphaFoldDB" id="A0A9E6Y546"/>